<sequence>MARCEDFPCCGHGPTPIGDGGGCPDERGRFRCVECGQRMPSGASSAICQRCREERACMDEDEREYLDDVESRQEDYHY</sequence>
<accession>A0A0F9DJL2</accession>
<protein>
    <submittedName>
        <fullName evidence="1">Uncharacterized protein</fullName>
    </submittedName>
</protein>
<gene>
    <name evidence="1" type="ORF">LCGC14_2269500</name>
</gene>
<evidence type="ECO:0000313" key="1">
    <source>
        <dbReference type="EMBL" id="KKL54031.1"/>
    </source>
</evidence>
<dbReference type="AlphaFoldDB" id="A0A0F9DJL2"/>
<name>A0A0F9DJL2_9ZZZZ</name>
<dbReference type="EMBL" id="LAZR01031342">
    <property type="protein sequence ID" value="KKL54031.1"/>
    <property type="molecule type" value="Genomic_DNA"/>
</dbReference>
<comment type="caution">
    <text evidence="1">The sequence shown here is derived from an EMBL/GenBank/DDBJ whole genome shotgun (WGS) entry which is preliminary data.</text>
</comment>
<reference evidence="1" key="1">
    <citation type="journal article" date="2015" name="Nature">
        <title>Complex archaea that bridge the gap between prokaryotes and eukaryotes.</title>
        <authorList>
            <person name="Spang A."/>
            <person name="Saw J.H."/>
            <person name="Jorgensen S.L."/>
            <person name="Zaremba-Niedzwiedzka K."/>
            <person name="Martijn J."/>
            <person name="Lind A.E."/>
            <person name="van Eijk R."/>
            <person name="Schleper C."/>
            <person name="Guy L."/>
            <person name="Ettema T.J."/>
        </authorList>
    </citation>
    <scope>NUCLEOTIDE SEQUENCE</scope>
</reference>
<proteinExistence type="predicted"/>
<organism evidence="1">
    <name type="scientific">marine sediment metagenome</name>
    <dbReference type="NCBI Taxonomy" id="412755"/>
    <lineage>
        <taxon>unclassified sequences</taxon>
        <taxon>metagenomes</taxon>
        <taxon>ecological metagenomes</taxon>
    </lineage>
</organism>